<dbReference type="KEGG" id="smoo:SMONO_v1c04720"/>
<feature type="domain" description="HTH rpiR-type" evidence="1">
    <location>
        <begin position="2"/>
        <end position="79"/>
    </location>
</feature>
<dbReference type="PANTHER" id="PTHR30514:SF18">
    <property type="entry name" value="RPIR-FAMILY TRANSCRIPTIONAL REGULATOR"/>
    <property type="match status" value="1"/>
</dbReference>
<dbReference type="InterPro" id="IPR000281">
    <property type="entry name" value="HTH_RpiR"/>
</dbReference>
<dbReference type="Pfam" id="PF01418">
    <property type="entry name" value="HTH_6"/>
    <property type="match status" value="1"/>
</dbReference>
<dbReference type="InterPro" id="IPR009057">
    <property type="entry name" value="Homeodomain-like_sf"/>
</dbReference>
<dbReference type="PROSITE" id="PS51071">
    <property type="entry name" value="HTH_RPIR"/>
    <property type="match status" value="1"/>
</dbReference>
<dbReference type="GO" id="GO:0003677">
    <property type="term" value="F:DNA binding"/>
    <property type="evidence" value="ECO:0007669"/>
    <property type="project" value="InterPro"/>
</dbReference>
<name>A0A2K9LUX5_SPISQ</name>
<dbReference type="OrthoDB" id="388934at2"/>
<dbReference type="GO" id="GO:0097367">
    <property type="term" value="F:carbohydrate derivative binding"/>
    <property type="evidence" value="ECO:0007669"/>
    <property type="project" value="InterPro"/>
</dbReference>
<evidence type="ECO:0000313" key="2">
    <source>
        <dbReference type="EMBL" id="AUM62721.1"/>
    </source>
</evidence>
<dbReference type="Gene3D" id="1.10.10.10">
    <property type="entry name" value="Winged helix-like DNA-binding domain superfamily/Winged helix DNA-binding domain"/>
    <property type="match status" value="1"/>
</dbReference>
<dbReference type="RefSeq" id="WP_101780778.1">
    <property type="nucleotide sequence ID" value="NZ_CP025543.1"/>
</dbReference>
<dbReference type="Proteomes" id="UP000234790">
    <property type="component" value="Chromosome"/>
</dbReference>
<dbReference type="AlphaFoldDB" id="A0A2K9LUX5"/>
<dbReference type="GO" id="GO:0003700">
    <property type="term" value="F:DNA-binding transcription factor activity"/>
    <property type="evidence" value="ECO:0007669"/>
    <property type="project" value="InterPro"/>
</dbReference>
<dbReference type="InterPro" id="IPR047640">
    <property type="entry name" value="RpiR-like"/>
</dbReference>
<sequence length="242" mass="28648">MESIVEKIEKVTRGINEGTYITIAKIILSHFNNGDFKDQKTLAQESFVSISQITKFSKKIGYSGYRELMFELKKEYKHYDWNRNIKDVNVIEKLNSITHWISQNNFFIKEIVNELKIKETINIYSSYQVKHAANYIKDLFVSLNKNVRLISNDYRSNLIKNDVNDLNIIIICSADNDSLLKVWNSTREEGQKSFLIASERQRFKIDEKFEAEMILNYDFNSSKMIYRNIILELLFLHIFEKI</sequence>
<protein>
    <recommendedName>
        <fullName evidence="1">HTH rpiR-type domain-containing protein</fullName>
    </recommendedName>
</protein>
<accession>A0A2K9LUX5</accession>
<evidence type="ECO:0000313" key="3">
    <source>
        <dbReference type="Proteomes" id="UP000234790"/>
    </source>
</evidence>
<keyword evidence="3" id="KW-1185">Reference proteome</keyword>
<reference evidence="2 3" key="1">
    <citation type="submission" date="2017-12" db="EMBL/GenBank/DDBJ databases">
        <title>Complete genome sequence of Spiroplasma monobiae MQ-1 (ATCC 33825).</title>
        <authorList>
            <person name="Tsai Y.-M."/>
            <person name="Lo W.-S."/>
            <person name="Wu P.-S."/>
            <person name="Cho S.-T."/>
            <person name="Kuo C.-H."/>
        </authorList>
    </citation>
    <scope>NUCLEOTIDE SEQUENCE [LARGE SCALE GENOMIC DNA]</scope>
    <source>
        <strain evidence="2 3">MQ-1</strain>
    </source>
</reference>
<dbReference type="EMBL" id="CP025543">
    <property type="protein sequence ID" value="AUM62721.1"/>
    <property type="molecule type" value="Genomic_DNA"/>
</dbReference>
<dbReference type="InterPro" id="IPR036388">
    <property type="entry name" value="WH-like_DNA-bd_sf"/>
</dbReference>
<evidence type="ECO:0000259" key="1">
    <source>
        <dbReference type="PROSITE" id="PS51071"/>
    </source>
</evidence>
<proteinExistence type="predicted"/>
<organism evidence="2 3">
    <name type="scientific">Spiroplasma monobiae MQ-1</name>
    <dbReference type="NCBI Taxonomy" id="1336748"/>
    <lineage>
        <taxon>Bacteria</taxon>
        <taxon>Bacillati</taxon>
        <taxon>Mycoplasmatota</taxon>
        <taxon>Mollicutes</taxon>
        <taxon>Entomoplasmatales</taxon>
        <taxon>Spiroplasmataceae</taxon>
        <taxon>Spiroplasma</taxon>
    </lineage>
</organism>
<dbReference type="SUPFAM" id="SSF46689">
    <property type="entry name" value="Homeodomain-like"/>
    <property type="match status" value="1"/>
</dbReference>
<dbReference type="PANTHER" id="PTHR30514">
    <property type="entry name" value="GLUCOKINASE"/>
    <property type="match status" value="1"/>
</dbReference>
<gene>
    <name evidence="2" type="ORF">SMONO_v1c04720</name>
</gene>